<sequence>MLQADFRQERLKKIVEALKKQAQQIDQQLSERIEHWFDVHLFSCDSNKALDYVLEVERNLNRLPQLSGNAQHYLAQQLSLQIEALVVALRPGVIDKKQTDKRLTTAATLASQHQRLAQYHEYERRLQQNLLDAQQLPSSPQQILHCQQRLNRCQQAIMQLEERIRQQEEGAEVNRR</sequence>
<gene>
    <name evidence="2" type="ORF">A10D4_09629</name>
</gene>
<feature type="coiled-coil region" evidence="1">
    <location>
        <begin position="143"/>
        <end position="170"/>
    </location>
</feature>
<dbReference type="Pfam" id="PF07445">
    <property type="entry name" value="PriC"/>
    <property type="match status" value="1"/>
</dbReference>
<proteinExistence type="predicted"/>
<dbReference type="PATRIC" id="fig|740709.3.peg.1951"/>
<dbReference type="InterPro" id="IPR038338">
    <property type="entry name" value="PriC_sf"/>
</dbReference>
<evidence type="ECO:0000313" key="3">
    <source>
        <dbReference type="Proteomes" id="UP000014115"/>
    </source>
</evidence>
<protein>
    <submittedName>
        <fullName evidence="2">Primosomal replication protein C</fullName>
    </submittedName>
</protein>
<evidence type="ECO:0000256" key="1">
    <source>
        <dbReference type="SAM" id="Coils"/>
    </source>
</evidence>
<name>K2KYQ5_9GAMM</name>
<dbReference type="InterPro" id="IPR010890">
    <property type="entry name" value="PriC"/>
</dbReference>
<dbReference type="eggNOG" id="COG3923">
    <property type="taxonomic scope" value="Bacteria"/>
</dbReference>
<organism evidence="2 3">
    <name type="scientific">Idiomarina xiamenensis 10-D-4</name>
    <dbReference type="NCBI Taxonomy" id="740709"/>
    <lineage>
        <taxon>Bacteria</taxon>
        <taxon>Pseudomonadati</taxon>
        <taxon>Pseudomonadota</taxon>
        <taxon>Gammaproteobacteria</taxon>
        <taxon>Alteromonadales</taxon>
        <taxon>Idiomarinaceae</taxon>
        <taxon>Idiomarina</taxon>
    </lineage>
</organism>
<reference evidence="2 3" key="1">
    <citation type="journal article" date="2012" name="J. Bacteriol.">
        <title>Genome Sequence of Idiomarina xiamenensis Type Strain 10-D-4.</title>
        <authorList>
            <person name="Lai Q."/>
            <person name="Wang L."/>
            <person name="Wang W."/>
            <person name="Shao Z."/>
        </authorList>
    </citation>
    <scope>NUCLEOTIDE SEQUENCE [LARGE SCALE GENOMIC DNA]</scope>
    <source>
        <strain evidence="2 3">10-D-4</strain>
    </source>
</reference>
<dbReference type="RefSeq" id="WP_008489217.1">
    <property type="nucleotide sequence ID" value="NZ_AMRG01000011.1"/>
</dbReference>
<dbReference type="Gene3D" id="1.20.1270.340">
    <property type="match status" value="1"/>
</dbReference>
<comment type="caution">
    <text evidence="2">The sequence shown here is derived from an EMBL/GenBank/DDBJ whole genome shotgun (WGS) entry which is preliminary data.</text>
</comment>
<dbReference type="EMBL" id="AMRG01000011">
    <property type="protein sequence ID" value="EKE82855.1"/>
    <property type="molecule type" value="Genomic_DNA"/>
</dbReference>
<keyword evidence="1" id="KW-0175">Coiled coil</keyword>
<keyword evidence="3" id="KW-1185">Reference proteome</keyword>
<accession>K2KYQ5</accession>
<dbReference type="OrthoDB" id="6238457at2"/>
<evidence type="ECO:0000313" key="2">
    <source>
        <dbReference type="EMBL" id="EKE82855.1"/>
    </source>
</evidence>
<dbReference type="Proteomes" id="UP000014115">
    <property type="component" value="Unassembled WGS sequence"/>
</dbReference>
<dbReference type="AlphaFoldDB" id="K2KYQ5"/>